<sequence>MDLALNTPCHDARMGEAETSVTFTTSKCLDQLFIAGQKEFRKQQRKRVIATKQPEFV</sequence>
<evidence type="ECO:0000313" key="4">
    <source>
        <dbReference type="Proteomes" id="UP000324748"/>
    </source>
</evidence>
<evidence type="ECO:0000313" key="2">
    <source>
        <dbReference type="EMBL" id="KAA1116783.1"/>
    </source>
</evidence>
<reference evidence="4 5" key="1">
    <citation type="submission" date="2019-05" db="EMBL/GenBank/DDBJ databases">
        <title>Emergence of the Ug99 lineage of the wheat stem rust pathogen through somatic hybridization.</title>
        <authorList>
            <person name="Li F."/>
            <person name="Upadhyaya N.M."/>
            <person name="Sperschneider J."/>
            <person name="Matny O."/>
            <person name="Nguyen-Phuc H."/>
            <person name="Mago R."/>
            <person name="Raley C."/>
            <person name="Miller M.E."/>
            <person name="Silverstein K.A.T."/>
            <person name="Henningsen E."/>
            <person name="Hirsch C.D."/>
            <person name="Visser B."/>
            <person name="Pretorius Z.A."/>
            <person name="Steffenson B.J."/>
            <person name="Schwessinger B."/>
            <person name="Dodds P.N."/>
            <person name="Figueroa M."/>
        </authorList>
    </citation>
    <scope>NUCLEOTIDE SEQUENCE [LARGE SCALE GENOMIC DNA]</scope>
    <source>
        <strain evidence="1">21-0</strain>
        <strain evidence="2 5">Ug99</strain>
    </source>
</reference>
<dbReference type="Proteomes" id="UP000324748">
    <property type="component" value="Unassembled WGS sequence"/>
</dbReference>
<dbReference type="AlphaFoldDB" id="A0A5B0QV19"/>
<protein>
    <submittedName>
        <fullName evidence="2">Uncharacterized protein</fullName>
    </submittedName>
</protein>
<name>A0A5B0QV19_PUCGR</name>
<dbReference type="Proteomes" id="UP000325313">
    <property type="component" value="Unassembled WGS sequence"/>
</dbReference>
<dbReference type="EMBL" id="VSWC01000066">
    <property type="protein sequence ID" value="KAA1098246.1"/>
    <property type="molecule type" value="Genomic_DNA"/>
</dbReference>
<gene>
    <name evidence="1" type="ORF">PGT21_031385</name>
    <name evidence="3" type="ORF">PGTUg99_002786</name>
    <name evidence="2" type="ORF">PGTUg99_019763</name>
</gene>
<accession>A0A5B0QV19</accession>
<proteinExistence type="predicted"/>
<comment type="caution">
    <text evidence="2">The sequence shown here is derived from an EMBL/GenBank/DDBJ whole genome shotgun (WGS) entry which is preliminary data.</text>
</comment>
<evidence type="ECO:0000313" key="1">
    <source>
        <dbReference type="EMBL" id="KAA1098246.1"/>
    </source>
</evidence>
<evidence type="ECO:0000313" key="3">
    <source>
        <dbReference type="EMBL" id="KAA1127583.1"/>
    </source>
</evidence>
<dbReference type="EMBL" id="VDEP01000161">
    <property type="protein sequence ID" value="KAA1127583.1"/>
    <property type="molecule type" value="Genomic_DNA"/>
</dbReference>
<keyword evidence="4" id="KW-1185">Reference proteome</keyword>
<dbReference type="EMBL" id="VDEP01000270">
    <property type="protein sequence ID" value="KAA1116783.1"/>
    <property type="molecule type" value="Genomic_DNA"/>
</dbReference>
<organism evidence="2 5">
    <name type="scientific">Puccinia graminis f. sp. tritici</name>
    <dbReference type="NCBI Taxonomy" id="56615"/>
    <lineage>
        <taxon>Eukaryota</taxon>
        <taxon>Fungi</taxon>
        <taxon>Dikarya</taxon>
        <taxon>Basidiomycota</taxon>
        <taxon>Pucciniomycotina</taxon>
        <taxon>Pucciniomycetes</taxon>
        <taxon>Pucciniales</taxon>
        <taxon>Pucciniaceae</taxon>
        <taxon>Puccinia</taxon>
    </lineage>
</organism>
<evidence type="ECO:0000313" key="5">
    <source>
        <dbReference type="Proteomes" id="UP000325313"/>
    </source>
</evidence>